<dbReference type="AlphaFoldDB" id="A0A8J9VNZ2"/>
<protein>
    <submittedName>
        <fullName evidence="2">Uncharacterized protein</fullName>
    </submittedName>
</protein>
<dbReference type="Proteomes" id="UP000838878">
    <property type="component" value="Chromosome 10"/>
</dbReference>
<feature type="compositionally biased region" description="Polar residues" evidence="1">
    <location>
        <begin position="311"/>
        <end position="324"/>
    </location>
</feature>
<gene>
    <name evidence="2" type="ORF">BINO364_LOCUS2137</name>
</gene>
<feature type="compositionally biased region" description="Basic and acidic residues" evidence="1">
    <location>
        <begin position="66"/>
        <end position="85"/>
    </location>
</feature>
<sequence>MAVRHIEARARTPPNDDESLPLDGVYHPLRAALSSNPTLRRVPLAVSLRRYGPGTLYGKTAPFKTNLDRSGDDEKAGPPEHHISRDRYNRGIQCWADSCSLAATKEILTRYPSARRRRSRRSVGTAVRRRRRRALRTSSPPTLITIEPPLGERASVAGGARRRATCPVDPLKNLEGYRKVGTPPLPPPHTSLWTFDRIVCRDTTTALADATHYALCVVRAHAILSRNIDKHTERTGATTDHCTPHDTRLTDAALNGAAFARQSAVFIDIMDGRTAADSIVTILSERLAVRIFTGLRRASRNLQFTTYTVGSTPRTHSVRNSSFMGDNCKPQSPARRSFNGLPGPLGQGEHADSFSVARVRPRTSKGITDLLLLNLVRLEDAGPSKKNFNTSPTQTVKTDTSSDESPGVGLSLNRSQHDAALPSTTPRQERKSSTDYSEPRHRTESNSELRRRDARVKTARIDRRVPNGLRRRTLRVKRN</sequence>
<reference evidence="2" key="1">
    <citation type="submission" date="2021-12" db="EMBL/GenBank/DDBJ databases">
        <authorList>
            <person name="Martin H S."/>
        </authorList>
    </citation>
    <scope>NUCLEOTIDE SEQUENCE</scope>
</reference>
<feature type="compositionally biased region" description="Basic residues" evidence="1">
    <location>
        <begin position="469"/>
        <end position="479"/>
    </location>
</feature>
<feature type="compositionally biased region" description="Polar residues" evidence="1">
    <location>
        <begin position="386"/>
        <end position="399"/>
    </location>
</feature>
<proteinExistence type="predicted"/>
<name>A0A8J9VNZ2_9NEOP</name>
<organism evidence="2 3">
    <name type="scientific">Brenthis ino</name>
    <name type="common">lesser marbled fritillary</name>
    <dbReference type="NCBI Taxonomy" id="405034"/>
    <lineage>
        <taxon>Eukaryota</taxon>
        <taxon>Metazoa</taxon>
        <taxon>Ecdysozoa</taxon>
        <taxon>Arthropoda</taxon>
        <taxon>Hexapoda</taxon>
        <taxon>Insecta</taxon>
        <taxon>Pterygota</taxon>
        <taxon>Neoptera</taxon>
        <taxon>Endopterygota</taxon>
        <taxon>Lepidoptera</taxon>
        <taxon>Glossata</taxon>
        <taxon>Ditrysia</taxon>
        <taxon>Papilionoidea</taxon>
        <taxon>Nymphalidae</taxon>
        <taxon>Heliconiinae</taxon>
        <taxon>Argynnini</taxon>
        <taxon>Brenthis</taxon>
    </lineage>
</organism>
<evidence type="ECO:0000313" key="2">
    <source>
        <dbReference type="EMBL" id="CAH0715167.1"/>
    </source>
</evidence>
<feature type="compositionally biased region" description="Basic and acidic residues" evidence="1">
    <location>
        <begin position="427"/>
        <end position="465"/>
    </location>
</feature>
<accession>A0A8J9VNZ2</accession>
<feature type="region of interest" description="Disordered" evidence="1">
    <location>
        <begin position="59"/>
        <end position="85"/>
    </location>
</feature>
<dbReference type="EMBL" id="OV170230">
    <property type="protein sequence ID" value="CAH0715167.1"/>
    <property type="molecule type" value="Genomic_DNA"/>
</dbReference>
<keyword evidence="3" id="KW-1185">Reference proteome</keyword>
<feature type="non-terminal residue" evidence="2">
    <location>
        <position position="479"/>
    </location>
</feature>
<feature type="region of interest" description="Disordered" evidence="1">
    <location>
        <begin position="382"/>
        <end position="479"/>
    </location>
</feature>
<evidence type="ECO:0000256" key="1">
    <source>
        <dbReference type="SAM" id="MobiDB-lite"/>
    </source>
</evidence>
<feature type="compositionally biased region" description="Basic and acidic residues" evidence="1">
    <location>
        <begin position="1"/>
        <end position="10"/>
    </location>
</feature>
<dbReference type="OrthoDB" id="8092968at2759"/>
<feature type="region of interest" description="Disordered" evidence="1">
    <location>
        <begin position="311"/>
        <end position="350"/>
    </location>
</feature>
<evidence type="ECO:0000313" key="3">
    <source>
        <dbReference type="Proteomes" id="UP000838878"/>
    </source>
</evidence>
<feature type="region of interest" description="Disordered" evidence="1">
    <location>
        <begin position="1"/>
        <end position="21"/>
    </location>
</feature>
<feature type="compositionally biased region" description="Basic residues" evidence="1">
    <location>
        <begin position="113"/>
        <end position="134"/>
    </location>
</feature>
<feature type="region of interest" description="Disordered" evidence="1">
    <location>
        <begin position="112"/>
        <end position="134"/>
    </location>
</feature>